<keyword evidence="3" id="KW-1185">Reference proteome</keyword>
<dbReference type="EMBL" id="CAJVQB010053555">
    <property type="protein sequence ID" value="CAG8836438.1"/>
    <property type="molecule type" value="Genomic_DNA"/>
</dbReference>
<feature type="compositionally biased region" description="Basic and acidic residues" evidence="1">
    <location>
        <begin position="61"/>
        <end position="70"/>
    </location>
</feature>
<proteinExistence type="predicted"/>
<feature type="compositionally biased region" description="Polar residues" evidence="1">
    <location>
        <begin position="71"/>
        <end position="81"/>
    </location>
</feature>
<reference evidence="2 3" key="1">
    <citation type="submission" date="2021-06" db="EMBL/GenBank/DDBJ databases">
        <authorList>
            <person name="Kallberg Y."/>
            <person name="Tangrot J."/>
            <person name="Rosling A."/>
        </authorList>
    </citation>
    <scope>NUCLEOTIDE SEQUENCE [LARGE SCALE GENOMIC DNA]</scope>
    <source>
        <strain evidence="2 3">120-4 pot B 10/14</strain>
    </source>
</reference>
<sequence>KIAPMTPTQLQDLTLTEMNMTLQPNPKVNKQPDMKGLEEKIQESEQDEQNSRGKQTGLKTGNREDIKVTEENNITGISNEEMQIDEKVNQQQDNEYTENEQ</sequence>
<name>A0ABN7WN22_GIGMA</name>
<evidence type="ECO:0000313" key="2">
    <source>
        <dbReference type="EMBL" id="CAG8836438.1"/>
    </source>
</evidence>
<evidence type="ECO:0000313" key="3">
    <source>
        <dbReference type="Proteomes" id="UP000789901"/>
    </source>
</evidence>
<dbReference type="Proteomes" id="UP000789901">
    <property type="component" value="Unassembled WGS sequence"/>
</dbReference>
<protein>
    <submittedName>
        <fullName evidence="2">8885_t:CDS:1</fullName>
    </submittedName>
</protein>
<feature type="region of interest" description="Disordered" evidence="1">
    <location>
        <begin position="21"/>
        <end position="101"/>
    </location>
</feature>
<organism evidence="2 3">
    <name type="scientific">Gigaspora margarita</name>
    <dbReference type="NCBI Taxonomy" id="4874"/>
    <lineage>
        <taxon>Eukaryota</taxon>
        <taxon>Fungi</taxon>
        <taxon>Fungi incertae sedis</taxon>
        <taxon>Mucoromycota</taxon>
        <taxon>Glomeromycotina</taxon>
        <taxon>Glomeromycetes</taxon>
        <taxon>Diversisporales</taxon>
        <taxon>Gigasporaceae</taxon>
        <taxon>Gigaspora</taxon>
    </lineage>
</organism>
<feature type="compositionally biased region" description="Basic and acidic residues" evidence="1">
    <location>
        <begin position="30"/>
        <end position="43"/>
    </location>
</feature>
<evidence type="ECO:0000256" key="1">
    <source>
        <dbReference type="SAM" id="MobiDB-lite"/>
    </source>
</evidence>
<feature type="non-terminal residue" evidence="2">
    <location>
        <position position="1"/>
    </location>
</feature>
<feature type="non-terminal residue" evidence="2">
    <location>
        <position position="101"/>
    </location>
</feature>
<accession>A0ABN7WN22</accession>
<gene>
    <name evidence="2" type="ORF">GMARGA_LOCUS33040</name>
</gene>
<comment type="caution">
    <text evidence="2">The sequence shown here is derived from an EMBL/GenBank/DDBJ whole genome shotgun (WGS) entry which is preliminary data.</text>
</comment>